<evidence type="ECO:0000313" key="2">
    <source>
        <dbReference type="Proteomes" id="UP000886501"/>
    </source>
</evidence>
<proteinExistence type="predicted"/>
<evidence type="ECO:0000313" key="1">
    <source>
        <dbReference type="EMBL" id="KAF9641915.1"/>
    </source>
</evidence>
<dbReference type="Proteomes" id="UP000886501">
    <property type="component" value="Unassembled WGS sequence"/>
</dbReference>
<sequence length="214" mass="23720">MDPKSQRRNYRGGALSSLNAAVEATNVAEERAGIAPVKAIFGSITALLVVIRDSTIKRVDYVELGLACTDVCGALDRGVNGRQEDQISQSVLETIERLTATVVEIKRNVDKLGKQNRISHLFHAKNDKDTVAAWRLDLNRILHVFNTELAINTHVIVSDIQHDVLNARTVVSDVHQGIVSTHAIVSDIHCTIMKSQEESEDKDQLVGILSYRWM</sequence>
<reference evidence="1" key="1">
    <citation type="submission" date="2019-10" db="EMBL/GenBank/DDBJ databases">
        <authorList>
            <consortium name="DOE Joint Genome Institute"/>
            <person name="Kuo A."/>
            <person name="Miyauchi S."/>
            <person name="Kiss E."/>
            <person name="Drula E."/>
            <person name="Kohler A."/>
            <person name="Sanchez-Garcia M."/>
            <person name="Andreopoulos B."/>
            <person name="Barry K.W."/>
            <person name="Bonito G."/>
            <person name="Buee M."/>
            <person name="Carver A."/>
            <person name="Chen C."/>
            <person name="Cichocki N."/>
            <person name="Clum A."/>
            <person name="Culley D."/>
            <person name="Crous P.W."/>
            <person name="Fauchery L."/>
            <person name="Girlanda M."/>
            <person name="Hayes R."/>
            <person name="Keri Z."/>
            <person name="Labutti K."/>
            <person name="Lipzen A."/>
            <person name="Lombard V."/>
            <person name="Magnuson J."/>
            <person name="Maillard F."/>
            <person name="Morin E."/>
            <person name="Murat C."/>
            <person name="Nolan M."/>
            <person name="Ohm R."/>
            <person name="Pangilinan J."/>
            <person name="Pereira M."/>
            <person name="Perotto S."/>
            <person name="Peter M."/>
            <person name="Riley R."/>
            <person name="Sitrit Y."/>
            <person name="Stielow B."/>
            <person name="Szollosi G."/>
            <person name="Zifcakova L."/>
            <person name="Stursova M."/>
            <person name="Spatafora J.W."/>
            <person name="Tedersoo L."/>
            <person name="Vaario L.-M."/>
            <person name="Yamada A."/>
            <person name="Yan M."/>
            <person name="Wang P."/>
            <person name="Xu J."/>
            <person name="Bruns T."/>
            <person name="Baldrian P."/>
            <person name="Vilgalys R."/>
            <person name="Henrissat B."/>
            <person name="Grigoriev I.V."/>
            <person name="Hibbett D."/>
            <person name="Nagy L.G."/>
            <person name="Martin F.M."/>
        </authorList>
    </citation>
    <scope>NUCLEOTIDE SEQUENCE</scope>
    <source>
        <strain evidence="1">P2</strain>
    </source>
</reference>
<reference evidence="1" key="2">
    <citation type="journal article" date="2020" name="Nat. Commun.">
        <title>Large-scale genome sequencing of mycorrhizal fungi provides insights into the early evolution of symbiotic traits.</title>
        <authorList>
            <person name="Miyauchi S."/>
            <person name="Kiss E."/>
            <person name="Kuo A."/>
            <person name="Drula E."/>
            <person name="Kohler A."/>
            <person name="Sanchez-Garcia M."/>
            <person name="Morin E."/>
            <person name="Andreopoulos B."/>
            <person name="Barry K.W."/>
            <person name="Bonito G."/>
            <person name="Buee M."/>
            <person name="Carver A."/>
            <person name="Chen C."/>
            <person name="Cichocki N."/>
            <person name="Clum A."/>
            <person name="Culley D."/>
            <person name="Crous P.W."/>
            <person name="Fauchery L."/>
            <person name="Girlanda M."/>
            <person name="Hayes R.D."/>
            <person name="Keri Z."/>
            <person name="LaButti K."/>
            <person name="Lipzen A."/>
            <person name="Lombard V."/>
            <person name="Magnuson J."/>
            <person name="Maillard F."/>
            <person name="Murat C."/>
            <person name="Nolan M."/>
            <person name="Ohm R.A."/>
            <person name="Pangilinan J."/>
            <person name="Pereira M.F."/>
            <person name="Perotto S."/>
            <person name="Peter M."/>
            <person name="Pfister S."/>
            <person name="Riley R."/>
            <person name="Sitrit Y."/>
            <person name="Stielow J.B."/>
            <person name="Szollosi G."/>
            <person name="Zifcakova L."/>
            <person name="Stursova M."/>
            <person name="Spatafora J.W."/>
            <person name="Tedersoo L."/>
            <person name="Vaario L.M."/>
            <person name="Yamada A."/>
            <person name="Yan M."/>
            <person name="Wang P."/>
            <person name="Xu J."/>
            <person name="Bruns T."/>
            <person name="Baldrian P."/>
            <person name="Vilgalys R."/>
            <person name="Dunand C."/>
            <person name="Henrissat B."/>
            <person name="Grigoriev I.V."/>
            <person name="Hibbett D."/>
            <person name="Nagy L.G."/>
            <person name="Martin F.M."/>
        </authorList>
    </citation>
    <scope>NUCLEOTIDE SEQUENCE</scope>
    <source>
        <strain evidence="1">P2</strain>
    </source>
</reference>
<protein>
    <submittedName>
        <fullName evidence="1">Uncharacterized protein</fullName>
    </submittedName>
</protein>
<keyword evidence="2" id="KW-1185">Reference proteome</keyword>
<organism evidence="1 2">
    <name type="scientific">Thelephora ganbajun</name>
    <name type="common">Ganba fungus</name>
    <dbReference type="NCBI Taxonomy" id="370292"/>
    <lineage>
        <taxon>Eukaryota</taxon>
        <taxon>Fungi</taxon>
        <taxon>Dikarya</taxon>
        <taxon>Basidiomycota</taxon>
        <taxon>Agaricomycotina</taxon>
        <taxon>Agaricomycetes</taxon>
        <taxon>Thelephorales</taxon>
        <taxon>Thelephoraceae</taxon>
        <taxon>Thelephora</taxon>
    </lineage>
</organism>
<dbReference type="EMBL" id="MU118925">
    <property type="protein sequence ID" value="KAF9641915.1"/>
    <property type="molecule type" value="Genomic_DNA"/>
</dbReference>
<gene>
    <name evidence="1" type="ORF">BDM02DRAFT_3194271</name>
</gene>
<comment type="caution">
    <text evidence="1">The sequence shown here is derived from an EMBL/GenBank/DDBJ whole genome shotgun (WGS) entry which is preliminary data.</text>
</comment>
<name>A0ACB6YWU0_THEGA</name>
<accession>A0ACB6YWU0</accession>